<evidence type="ECO:0000256" key="1">
    <source>
        <dbReference type="SAM" id="Coils"/>
    </source>
</evidence>
<feature type="region of interest" description="Disordered" evidence="2">
    <location>
        <begin position="1"/>
        <end position="36"/>
    </location>
</feature>
<feature type="compositionally biased region" description="Polar residues" evidence="2">
    <location>
        <begin position="8"/>
        <end position="26"/>
    </location>
</feature>
<reference evidence="4" key="1">
    <citation type="submission" date="2016-04" db="EMBL/GenBank/DDBJ databases">
        <title>Comparative genomics of biotechnologically important yeasts.</title>
        <authorList>
            <consortium name="DOE Joint Genome Institute"/>
            <person name="Riley R."/>
            <person name="Haridas S."/>
            <person name="Wolfe K.H."/>
            <person name="Lopes M.R."/>
            <person name="Hittinger C.T."/>
            <person name="Goker M."/>
            <person name="Salamov A."/>
            <person name="Wisecaver J."/>
            <person name="Long T.M."/>
            <person name="Aerts A.L."/>
            <person name="Barry K."/>
            <person name="Choi C."/>
            <person name="Clum A."/>
            <person name="Coughlan A.Y."/>
            <person name="Deshpande S."/>
            <person name="Douglass A.P."/>
            <person name="Hanson S.J."/>
            <person name="Klenk H.-P."/>
            <person name="Labutti K."/>
            <person name="Lapidus A."/>
            <person name="Lindquist E."/>
            <person name="Lipzen A."/>
            <person name="Meier-Kolthoff J.P."/>
            <person name="Ohm R.A."/>
            <person name="Otillar R.P."/>
            <person name="Pangilinan J."/>
            <person name="Peng Y."/>
            <person name="Rokas A."/>
            <person name="Rosa C.A."/>
            <person name="Scheuner C."/>
            <person name="Sibirny A.A."/>
            <person name="Slot J.C."/>
            <person name="Stielow J.B."/>
            <person name="Sun H."/>
            <person name="Kurtzman C.P."/>
            <person name="Blackwell M."/>
            <person name="Grigoriev I.V."/>
            <person name="Jeffries T.W."/>
        </authorList>
    </citation>
    <scope>NUCLEOTIDE SEQUENCE [LARGE SCALE GENOMIC DNA]</scope>
    <source>
        <strain evidence="4">NRRL YB-2248</strain>
    </source>
</reference>
<dbReference type="EMBL" id="KV453860">
    <property type="protein sequence ID" value="ODV83903.1"/>
    <property type="molecule type" value="Genomic_DNA"/>
</dbReference>
<feature type="coiled-coil region" evidence="1">
    <location>
        <begin position="197"/>
        <end position="227"/>
    </location>
</feature>
<dbReference type="AlphaFoldDB" id="A0A1E4SWM4"/>
<gene>
    <name evidence="3" type="ORF">CANARDRAFT_29627</name>
</gene>
<protein>
    <submittedName>
        <fullName evidence="3">Uncharacterized protein</fullName>
    </submittedName>
</protein>
<sequence length="325" mass="37774">MDRDTKLKQNQALLSKVNNNQVNDSNSKLDQRQQEVSFQSVKSSRLSVAQQQQRLQQQMHLRQLQQSTQNSQNELEKPESYSNLYLLIDDLVKTLQTNQLIKNEIWSEIDLISLQLSKNYNPKVKSEANDKDESIDQANFKYSDQISHIDWSSSSCANLPIEALFKTSLLENMKHRIANTRPSPSPPSSKQSKSDSLTFKEQKISKLKQENKNLMVLLKERQTYNSELLDTIDVYESQLIEILELLSANYVSLNTKQLNDQTKYAERFNEMKKQMHLKFMQLVEIDEKSKQVYELLQPLVKQLNNGDSSFTEQEVLARSIQPQKL</sequence>
<accession>A0A1E4SWM4</accession>
<keyword evidence="1" id="KW-0175">Coiled coil</keyword>
<dbReference type="OrthoDB" id="3988311at2759"/>
<name>A0A1E4SWM4_9ASCO</name>
<evidence type="ECO:0000313" key="4">
    <source>
        <dbReference type="Proteomes" id="UP000094801"/>
    </source>
</evidence>
<feature type="region of interest" description="Disordered" evidence="2">
    <location>
        <begin position="178"/>
        <end position="197"/>
    </location>
</feature>
<evidence type="ECO:0000313" key="3">
    <source>
        <dbReference type="EMBL" id="ODV83903.1"/>
    </source>
</evidence>
<keyword evidence="4" id="KW-1185">Reference proteome</keyword>
<proteinExistence type="predicted"/>
<evidence type="ECO:0000256" key="2">
    <source>
        <dbReference type="SAM" id="MobiDB-lite"/>
    </source>
</evidence>
<dbReference type="Proteomes" id="UP000094801">
    <property type="component" value="Unassembled WGS sequence"/>
</dbReference>
<organism evidence="3 4">
    <name type="scientific">[Candida] arabinofermentans NRRL YB-2248</name>
    <dbReference type="NCBI Taxonomy" id="983967"/>
    <lineage>
        <taxon>Eukaryota</taxon>
        <taxon>Fungi</taxon>
        <taxon>Dikarya</taxon>
        <taxon>Ascomycota</taxon>
        <taxon>Saccharomycotina</taxon>
        <taxon>Pichiomycetes</taxon>
        <taxon>Pichiales</taxon>
        <taxon>Pichiaceae</taxon>
        <taxon>Ogataea</taxon>
        <taxon>Ogataea/Candida clade</taxon>
    </lineage>
</organism>